<accession>A0ABY4QTY1</accession>
<evidence type="ECO:0000313" key="2">
    <source>
        <dbReference type="EMBL" id="UQX13434.1"/>
    </source>
</evidence>
<keyword evidence="2" id="KW-0614">Plasmid</keyword>
<sequence>MSAPAIAPAELVGECLTGSVRRLLGGVHSLTSARVVVVCVDAEWVRVTFSADPGRLGAPWQPAGQPGWFSAPRGSEPGLRDGSADPVLVVVGVGERAVVAVNVLAIDEIGVCCRGRGELIGNWLMQGRVQGAEGDGGSLAGVRLSENPDATVVVADPLVDGAAPGWVDVLAAGTSWPVRPLRTPAAGVDDGDVARAGSPDDGDVAADGSPGDGDVAGAGSRGDSAPVTVADTFDSEESGDPGEGEAAVSVAGDGGRMTVFGRFEVTDSDGVALQPMQQQIIGAIAILQPIPTAELCQLLYGTERSKSFHVAMSKMRRRGLQPVATDDGYRIDIDSDWAQFRALIGSDPSAASTDALERAAQLVDGPLFGNEPPSWAVAQMPGMAAVAAQVCRELAARHSGDREQALGYARRGLAVAPGHPELGEIVSILNTIGGQQDTGGDVTA</sequence>
<protein>
    <submittedName>
        <fullName evidence="2">Bacterial transcriptional activator domain-containing protein</fullName>
    </submittedName>
</protein>
<name>A0ABY4QTY1_9MYCO</name>
<feature type="compositionally biased region" description="Acidic residues" evidence="1">
    <location>
        <begin position="233"/>
        <end position="243"/>
    </location>
</feature>
<dbReference type="RefSeq" id="WP_219069433.1">
    <property type="nucleotide sequence ID" value="NZ_CAJUXY010000056.1"/>
</dbReference>
<evidence type="ECO:0000256" key="1">
    <source>
        <dbReference type="SAM" id="MobiDB-lite"/>
    </source>
</evidence>
<organism evidence="2 3">
    <name type="scientific">Candidatus Mycobacterium methanotrophicum</name>
    <dbReference type="NCBI Taxonomy" id="2943498"/>
    <lineage>
        <taxon>Bacteria</taxon>
        <taxon>Bacillati</taxon>
        <taxon>Actinomycetota</taxon>
        <taxon>Actinomycetes</taxon>
        <taxon>Mycobacteriales</taxon>
        <taxon>Mycobacteriaceae</taxon>
        <taxon>Mycobacterium</taxon>
    </lineage>
</organism>
<evidence type="ECO:0000313" key="3">
    <source>
        <dbReference type="Proteomes" id="UP001056610"/>
    </source>
</evidence>
<reference evidence="2" key="1">
    <citation type="submission" date="2022-05" db="EMBL/GenBank/DDBJ databases">
        <title>A methanotrophic Mycobacterium dominates a cave microbial ecosystem.</title>
        <authorList>
            <person name="Van Spanning R.J.M."/>
            <person name="Guan Q."/>
            <person name="Melkonian C."/>
            <person name="Gallant J."/>
            <person name="Polerecky L."/>
            <person name="Flot J.-F."/>
            <person name="Brandt B.W."/>
            <person name="Braster M."/>
            <person name="Iturbe Espinoza P."/>
            <person name="Aerts J."/>
            <person name="Meima-Franke M."/>
            <person name="Piersma S.R."/>
            <person name="Bunduc C."/>
            <person name="Ummels R."/>
            <person name="Pain A."/>
            <person name="Fleming E.J."/>
            <person name="van der Wel N."/>
            <person name="Gherman V.D."/>
            <person name="Sarbu S.M."/>
            <person name="Bodelier P.L.E."/>
            <person name="Bitter W."/>
        </authorList>
    </citation>
    <scope>NUCLEOTIDE SEQUENCE</scope>
    <source>
        <strain evidence="2">Sulfur Cave</strain>
        <plasmid evidence="2">unnamed</plasmid>
    </source>
</reference>
<proteinExistence type="predicted"/>
<keyword evidence="3" id="KW-1185">Reference proteome</keyword>
<geneLocation type="plasmid" evidence="2 3">
    <name>unnamed</name>
</geneLocation>
<gene>
    <name evidence="2" type="ORF">M5I08_24825</name>
</gene>
<dbReference type="EMBL" id="CP097321">
    <property type="protein sequence ID" value="UQX13434.1"/>
    <property type="molecule type" value="Genomic_DNA"/>
</dbReference>
<feature type="region of interest" description="Disordered" evidence="1">
    <location>
        <begin position="179"/>
        <end position="251"/>
    </location>
</feature>
<feature type="compositionally biased region" description="Gly residues" evidence="1">
    <location>
        <begin position="210"/>
        <end position="220"/>
    </location>
</feature>
<dbReference type="Proteomes" id="UP001056610">
    <property type="component" value="Plasmid unnamed"/>
</dbReference>